<reference evidence="1 2" key="1">
    <citation type="journal article" date="2018" name="Sci. Rep.">
        <title>Comparative genomics provides insights into the lifestyle and reveals functional heterogeneity of dark septate endophytic fungi.</title>
        <authorList>
            <person name="Knapp D.G."/>
            <person name="Nemeth J.B."/>
            <person name="Barry K."/>
            <person name="Hainaut M."/>
            <person name="Henrissat B."/>
            <person name="Johnson J."/>
            <person name="Kuo A."/>
            <person name="Lim J.H.P."/>
            <person name="Lipzen A."/>
            <person name="Nolan M."/>
            <person name="Ohm R.A."/>
            <person name="Tamas L."/>
            <person name="Grigoriev I.V."/>
            <person name="Spatafora J.W."/>
            <person name="Nagy L.G."/>
            <person name="Kovacs G.M."/>
        </authorList>
    </citation>
    <scope>NUCLEOTIDE SEQUENCE [LARGE SCALE GENOMIC DNA]</scope>
    <source>
        <strain evidence="1 2">DSE2036</strain>
    </source>
</reference>
<keyword evidence="2" id="KW-1185">Reference proteome</keyword>
<evidence type="ECO:0008006" key="3">
    <source>
        <dbReference type="Google" id="ProtNLM"/>
    </source>
</evidence>
<dbReference type="Proteomes" id="UP000244855">
    <property type="component" value="Unassembled WGS sequence"/>
</dbReference>
<evidence type="ECO:0000313" key="1">
    <source>
        <dbReference type="EMBL" id="PVI01561.1"/>
    </source>
</evidence>
<proteinExistence type="predicted"/>
<accession>A0A2V1DTU2</accession>
<name>A0A2V1DTU2_9PLEO</name>
<dbReference type="AlphaFoldDB" id="A0A2V1DTU2"/>
<dbReference type="EMBL" id="KZ805356">
    <property type="protein sequence ID" value="PVI01561.1"/>
    <property type="molecule type" value="Genomic_DNA"/>
</dbReference>
<sequence>MEYSDTEMELSGISLPLSPLLSDTAPAQRASFESLPNEVISKIINHVRYNNDSEPRAMADLASLARASRSFCVATRHVLYQSPYIPPFPKPRHMVKPPNSNQRVWPKSRIFLFARTLLAAPLLFEDIKGLEVGIRVGVEVTKGYTSEARVLIHECGFLSGYNISVRWPMHTEAPFVAAIFAMLPPIKKLSIQVYWKDDPENTTEVEVETLFKDLRLSTYRDLLWYQGCVAHRMPVFEKLESFSTKGIDLSRAFVFIRSLRSLHIDNETFLMNRFHNYLFNHHLGLHPQNVNVTSLTLQASTWVFLDRLSRSNPTTLEWFHMLFPRVSELTITIDCNRGPIQNGFMWQDRNSLILDGTNQAEAQYLLGKISGFSNTLKSLIVDAVTAPDPTDPNTTLSYWLPLVGSIESVLNFTELESISLPRVFYFNDSYTRATDFEQYPFHKVIPQNLRRLEITHAVQESINLWLQALISYLEKHPCNLREIVLIRRKDIKYPLKIIDGVYDGMHRFYITISILEP</sequence>
<gene>
    <name evidence="1" type="ORF">DM02DRAFT_627600</name>
</gene>
<evidence type="ECO:0000313" key="2">
    <source>
        <dbReference type="Proteomes" id="UP000244855"/>
    </source>
</evidence>
<protein>
    <recommendedName>
        <fullName evidence="3">F-box domain-containing protein</fullName>
    </recommendedName>
</protein>
<organism evidence="1 2">
    <name type="scientific">Periconia macrospinosa</name>
    <dbReference type="NCBI Taxonomy" id="97972"/>
    <lineage>
        <taxon>Eukaryota</taxon>
        <taxon>Fungi</taxon>
        <taxon>Dikarya</taxon>
        <taxon>Ascomycota</taxon>
        <taxon>Pezizomycotina</taxon>
        <taxon>Dothideomycetes</taxon>
        <taxon>Pleosporomycetidae</taxon>
        <taxon>Pleosporales</taxon>
        <taxon>Massarineae</taxon>
        <taxon>Periconiaceae</taxon>
        <taxon>Periconia</taxon>
    </lineage>
</organism>